<dbReference type="InterPro" id="IPR009061">
    <property type="entry name" value="DNA-bd_dom_put_sf"/>
</dbReference>
<sequence>MPEDFIDSTFSDLDVYYPGSKRKRKVQEPKKREIEPLQGWDSKPYVKTLPNGKDVEMFTIGALAEALGRPVITIRTWIKEGYLPASPYRLPSKKNIQGKDQMGRRLYTRSMIETVIEMFGKAGLLHIKRIEWTEHRKLTNEIAEAWETIRANETKLN</sequence>
<dbReference type="Gene3D" id="1.10.1660.10">
    <property type="match status" value="1"/>
</dbReference>
<accession>A0A6J5MWU3</accession>
<dbReference type="EMBL" id="LR796484">
    <property type="protein sequence ID" value="CAB4148119.1"/>
    <property type="molecule type" value="Genomic_DNA"/>
</dbReference>
<protein>
    <recommendedName>
        <fullName evidence="3">HTH merR-type domain-containing protein</fullName>
    </recommendedName>
</protein>
<evidence type="ECO:0008006" key="3">
    <source>
        <dbReference type="Google" id="ProtNLM"/>
    </source>
</evidence>
<evidence type="ECO:0000313" key="1">
    <source>
        <dbReference type="EMBL" id="CAB4148119.1"/>
    </source>
</evidence>
<evidence type="ECO:0000313" key="2">
    <source>
        <dbReference type="EMBL" id="CAB4158189.1"/>
    </source>
</evidence>
<gene>
    <name evidence="1" type="ORF">UFOVP429_110</name>
    <name evidence="2" type="ORF">UFOVP696_57</name>
</gene>
<name>A0A6J5MWU3_9CAUD</name>
<dbReference type="EMBL" id="LR796666">
    <property type="protein sequence ID" value="CAB4158189.1"/>
    <property type="molecule type" value="Genomic_DNA"/>
</dbReference>
<reference evidence="1" key="1">
    <citation type="submission" date="2020-04" db="EMBL/GenBank/DDBJ databases">
        <authorList>
            <person name="Chiriac C."/>
            <person name="Salcher M."/>
            <person name="Ghai R."/>
            <person name="Kavagutti S V."/>
        </authorList>
    </citation>
    <scope>NUCLEOTIDE SEQUENCE</scope>
</reference>
<dbReference type="SUPFAM" id="SSF46955">
    <property type="entry name" value="Putative DNA-binding domain"/>
    <property type="match status" value="1"/>
</dbReference>
<proteinExistence type="predicted"/>
<organism evidence="1">
    <name type="scientific">uncultured Caudovirales phage</name>
    <dbReference type="NCBI Taxonomy" id="2100421"/>
    <lineage>
        <taxon>Viruses</taxon>
        <taxon>Duplodnaviria</taxon>
        <taxon>Heunggongvirae</taxon>
        <taxon>Uroviricota</taxon>
        <taxon>Caudoviricetes</taxon>
        <taxon>Peduoviridae</taxon>
        <taxon>Maltschvirus</taxon>
        <taxon>Maltschvirus maltsch</taxon>
    </lineage>
</organism>